<evidence type="ECO:0000313" key="2">
    <source>
        <dbReference type="EMBL" id="MCX8524281.1"/>
    </source>
</evidence>
<sequence>MKEILIAISLLAIKNGEQNHFLTKIQIQNQWLGFDSANSENITEAEKKLNIILPEDYKNFLKITNGFSAPDSVEPTFMKIEEIDYLKNVDEGAINAYQLPELKNSILVGGKDEEQYFLLIPPKDKDAKWKYWKFANWMAGEHEFENLESYFKNVLDFCTNNE</sequence>
<dbReference type="EMBL" id="JAOVZW010000011">
    <property type="protein sequence ID" value="MCX8524281.1"/>
    <property type="molecule type" value="Genomic_DNA"/>
</dbReference>
<keyword evidence="3" id="KW-1185">Reference proteome</keyword>
<dbReference type="InterPro" id="IPR037883">
    <property type="entry name" value="Knr4/Smi1-like_sf"/>
</dbReference>
<protein>
    <submittedName>
        <fullName evidence="2">SMI1/KNR4 family protein</fullName>
    </submittedName>
</protein>
<dbReference type="RefSeq" id="WP_267265584.1">
    <property type="nucleotide sequence ID" value="NZ_JAOVZW010000011.1"/>
</dbReference>
<evidence type="ECO:0000259" key="1">
    <source>
        <dbReference type="SMART" id="SM00860"/>
    </source>
</evidence>
<name>A0ABT3XRP4_9FLAO</name>
<organism evidence="2 3">
    <name type="scientific">Chryseobacterium formosus</name>
    <dbReference type="NCBI Taxonomy" id="1537363"/>
    <lineage>
        <taxon>Bacteria</taxon>
        <taxon>Pseudomonadati</taxon>
        <taxon>Bacteroidota</taxon>
        <taxon>Flavobacteriia</taxon>
        <taxon>Flavobacteriales</taxon>
        <taxon>Weeksellaceae</taxon>
        <taxon>Chryseobacterium group</taxon>
        <taxon>Chryseobacterium</taxon>
    </lineage>
</organism>
<accession>A0ABT3XRP4</accession>
<dbReference type="InterPro" id="IPR018958">
    <property type="entry name" value="Knr4/Smi1-like_dom"/>
</dbReference>
<gene>
    <name evidence="2" type="ORF">OF897_10200</name>
</gene>
<comment type="caution">
    <text evidence="2">The sequence shown here is derived from an EMBL/GenBank/DDBJ whole genome shotgun (WGS) entry which is preliminary data.</text>
</comment>
<dbReference type="SUPFAM" id="SSF160631">
    <property type="entry name" value="SMI1/KNR4-like"/>
    <property type="match status" value="1"/>
</dbReference>
<dbReference type="Gene3D" id="3.40.1580.10">
    <property type="entry name" value="SMI1/KNR4-like"/>
    <property type="match status" value="1"/>
</dbReference>
<dbReference type="SMART" id="SM00860">
    <property type="entry name" value="SMI1_KNR4"/>
    <property type="match status" value="1"/>
</dbReference>
<evidence type="ECO:0000313" key="3">
    <source>
        <dbReference type="Proteomes" id="UP001073122"/>
    </source>
</evidence>
<proteinExistence type="predicted"/>
<feature type="domain" description="Knr4/Smi1-like" evidence="1">
    <location>
        <begin position="36"/>
        <end position="140"/>
    </location>
</feature>
<dbReference type="Proteomes" id="UP001073122">
    <property type="component" value="Unassembled WGS sequence"/>
</dbReference>
<reference evidence="2" key="1">
    <citation type="submission" date="2022-10" db="EMBL/GenBank/DDBJ databases">
        <title>Chryseobacterium sp. nov., a novel bacterial species.</title>
        <authorList>
            <person name="Cao Y."/>
        </authorList>
    </citation>
    <scope>NUCLEOTIDE SEQUENCE</scope>
    <source>
        <strain evidence="2">CCTCC AB2015118</strain>
    </source>
</reference>
<dbReference type="Pfam" id="PF09346">
    <property type="entry name" value="SMI1_KNR4"/>
    <property type="match status" value="1"/>
</dbReference>